<dbReference type="AlphaFoldDB" id="A0A0F9X6W4"/>
<proteinExistence type="predicted"/>
<dbReference type="EMBL" id="JOKZ01000262">
    <property type="protein sequence ID" value="KKP00295.1"/>
    <property type="molecule type" value="Genomic_DNA"/>
</dbReference>
<accession>A0A0F9X6W4</accession>
<dbReference type="PANTHER" id="PTHR38788">
    <property type="entry name" value="CLR5 DOMAIN-CONTAINING PROTEIN"/>
    <property type="match status" value="1"/>
</dbReference>
<evidence type="ECO:0000259" key="1">
    <source>
        <dbReference type="Pfam" id="PF14420"/>
    </source>
</evidence>
<reference evidence="3" key="1">
    <citation type="journal article" date="2015" name="Genome Announc.">
        <title>Draft whole-genome sequence of the biocontrol agent Trichoderma harzianum T6776.</title>
        <authorList>
            <person name="Baroncelli R."/>
            <person name="Piaggeschi G."/>
            <person name="Fiorini L."/>
            <person name="Bertolini E."/>
            <person name="Zapparata A."/>
            <person name="Pe M.E."/>
            <person name="Sarrocco S."/>
            <person name="Vannacci G."/>
        </authorList>
    </citation>
    <scope>NUCLEOTIDE SEQUENCE [LARGE SCALE GENOMIC DNA]</scope>
    <source>
        <strain evidence="3">T6776</strain>
    </source>
</reference>
<protein>
    <recommendedName>
        <fullName evidence="1">Clr5 domain-containing protein</fullName>
    </recommendedName>
</protein>
<feature type="domain" description="Clr5" evidence="1">
    <location>
        <begin position="22"/>
        <end position="78"/>
    </location>
</feature>
<name>A0A0F9X6W4_TRIHA</name>
<dbReference type="Pfam" id="PF14420">
    <property type="entry name" value="Clr5"/>
    <property type="match status" value="1"/>
</dbReference>
<dbReference type="PANTHER" id="PTHR38788:SF3">
    <property type="entry name" value="CLR5 DOMAIN-CONTAINING PROTEIN"/>
    <property type="match status" value="1"/>
</dbReference>
<organism evidence="2 3">
    <name type="scientific">Trichoderma harzianum</name>
    <name type="common">Hypocrea lixii</name>
    <dbReference type="NCBI Taxonomy" id="5544"/>
    <lineage>
        <taxon>Eukaryota</taxon>
        <taxon>Fungi</taxon>
        <taxon>Dikarya</taxon>
        <taxon>Ascomycota</taxon>
        <taxon>Pezizomycotina</taxon>
        <taxon>Sordariomycetes</taxon>
        <taxon>Hypocreomycetidae</taxon>
        <taxon>Hypocreales</taxon>
        <taxon>Hypocreaceae</taxon>
        <taxon>Trichoderma</taxon>
    </lineage>
</organism>
<sequence>MEIDDLLPRSDEDKYCRLPFAERLEKLKPIIVKLYMGNYGHGGKRMVMRQVVEFMKDKYSFHMAQNQLEYALRKWNVRRRILNREKDDVAVVLGKRTHAGTSISDVTLQKGKPVDEKQLKRYLQDKIRRYVAEPMVPGVLSTWNLPYRALKNSIIRQPDIASPFRDTCFTPNYITVNSPDTAGMSPLAMASPSMRLIRQRFRQDLSNLLLQGQFKNLFKKCSEEDRIVLTDYMHEFWIHTFVTAKYWGRGPLLWTTDMIAELTLSPSVIPSSAATTPASCFAPSPLSPQDEATFLPTPSQHCRWVIHVTHQQQYASKEEDKMTTKSSHPLEEPWSLAEYDDHSFPQSMQQSITESTFTSLSPEHLPVSNSLIAESLRTAPSSLQLESLRFAIMAGNIELVESLLVEGMEDPSFIESLKETYPYHLAVSYLDGGNTCCSLLTTLFECIEDFLLYDHIRALVQEKSAPALLTQMRILEKKEMHVVDGMQILQQFAGSFNVANTAFHLTGNIPSVTALFRLFVTT</sequence>
<dbReference type="OrthoDB" id="539213at2759"/>
<evidence type="ECO:0000313" key="2">
    <source>
        <dbReference type="EMBL" id="KKP00295.1"/>
    </source>
</evidence>
<dbReference type="InterPro" id="IPR025676">
    <property type="entry name" value="Clr5_dom"/>
</dbReference>
<evidence type="ECO:0000313" key="3">
    <source>
        <dbReference type="Proteomes" id="UP000034112"/>
    </source>
</evidence>
<dbReference type="Proteomes" id="UP000034112">
    <property type="component" value="Unassembled WGS sequence"/>
</dbReference>
<gene>
    <name evidence="2" type="ORF">THAR02_07589</name>
</gene>
<comment type="caution">
    <text evidence="2">The sequence shown here is derived from an EMBL/GenBank/DDBJ whole genome shotgun (WGS) entry which is preliminary data.</text>
</comment>